<proteinExistence type="predicted"/>
<dbReference type="eggNOG" id="ENOG502SX9Q">
    <property type="taxonomic scope" value="Eukaryota"/>
</dbReference>
<name>T1H9F3_RHOPR</name>
<dbReference type="GO" id="GO:0008270">
    <property type="term" value="F:zinc ion binding"/>
    <property type="evidence" value="ECO:0007669"/>
    <property type="project" value="InterPro"/>
</dbReference>
<dbReference type="OMA" id="INCKHEK"/>
<sequence>VVASSRAGGCKSRALVISPKEGSELDSAEKLKEDLKRRFDPDQEGWKVVGLRKRGSRSVVLETEASSRGQVELEDVRWAAMGVTIKELGKAQPRVVIYDVSRDLSDEEAIERIRGQNFEGISAEEFRAKCKVQFRSGRRNLGVVNLVLEVAPAFRAELVAKGRVYVGWDSCRVDDYLGLSRCYKCQGLGHIAKFCRVKEEVCAHCSQSEHK</sequence>
<dbReference type="GO" id="GO:0003676">
    <property type="term" value="F:nucleic acid binding"/>
    <property type="evidence" value="ECO:0007669"/>
    <property type="project" value="InterPro"/>
</dbReference>
<dbReference type="EMBL" id="ACPB03034135">
    <property type="status" value="NOT_ANNOTATED_CDS"/>
    <property type="molecule type" value="Genomic_DNA"/>
</dbReference>
<dbReference type="EnsemblMetazoa" id="RPRC000656-RA">
    <property type="protein sequence ID" value="RPRC000656-PA"/>
    <property type="gene ID" value="RPRC000656"/>
</dbReference>
<accession>T1H9F3</accession>
<dbReference type="AlphaFoldDB" id="T1H9F3"/>
<evidence type="ECO:0008006" key="3">
    <source>
        <dbReference type="Google" id="ProtNLM"/>
    </source>
</evidence>
<evidence type="ECO:0000313" key="2">
    <source>
        <dbReference type="Proteomes" id="UP000015103"/>
    </source>
</evidence>
<dbReference type="InParanoid" id="T1H9F3"/>
<dbReference type="Gene3D" id="4.10.60.10">
    <property type="entry name" value="Zinc finger, CCHC-type"/>
    <property type="match status" value="1"/>
</dbReference>
<keyword evidence="2" id="KW-1185">Reference proteome</keyword>
<dbReference type="VEuPathDB" id="VectorBase:RPRC000656"/>
<evidence type="ECO:0000313" key="1">
    <source>
        <dbReference type="EnsemblMetazoa" id="RPRC000656-PA"/>
    </source>
</evidence>
<dbReference type="HOGENOM" id="CLU_1307617_0_0_1"/>
<dbReference type="SUPFAM" id="SSF57756">
    <property type="entry name" value="Retrovirus zinc finger-like domains"/>
    <property type="match status" value="1"/>
</dbReference>
<protein>
    <recommendedName>
        <fullName evidence="3">CCHC-type domain-containing protein</fullName>
    </recommendedName>
</protein>
<reference evidence="1" key="1">
    <citation type="submission" date="2015-05" db="UniProtKB">
        <authorList>
            <consortium name="EnsemblMetazoa"/>
        </authorList>
    </citation>
    <scope>IDENTIFICATION</scope>
</reference>
<dbReference type="InterPro" id="IPR036875">
    <property type="entry name" value="Znf_CCHC_sf"/>
</dbReference>
<dbReference type="Proteomes" id="UP000015103">
    <property type="component" value="Unassembled WGS sequence"/>
</dbReference>
<organism evidence="1 2">
    <name type="scientific">Rhodnius prolixus</name>
    <name type="common">Triatomid bug</name>
    <dbReference type="NCBI Taxonomy" id="13249"/>
    <lineage>
        <taxon>Eukaryota</taxon>
        <taxon>Metazoa</taxon>
        <taxon>Ecdysozoa</taxon>
        <taxon>Arthropoda</taxon>
        <taxon>Hexapoda</taxon>
        <taxon>Insecta</taxon>
        <taxon>Pterygota</taxon>
        <taxon>Neoptera</taxon>
        <taxon>Paraneoptera</taxon>
        <taxon>Hemiptera</taxon>
        <taxon>Heteroptera</taxon>
        <taxon>Panheteroptera</taxon>
        <taxon>Cimicomorpha</taxon>
        <taxon>Reduviidae</taxon>
        <taxon>Triatominae</taxon>
        <taxon>Rhodnius</taxon>
    </lineage>
</organism>
<dbReference type="STRING" id="13249.T1H9F3"/>